<evidence type="ECO:0000313" key="2">
    <source>
        <dbReference type="Proteomes" id="UP000255549"/>
    </source>
</evidence>
<dbReference type="AlphaFoldDB" id="A0A380G9H0"/>
<gene>
    <name evidence="1" type="ORF">NCTC11048_02876</name>
</gene>
<dbReference type="Proteomes" id="UP000255549">
    <property type="component" value="Unassembled WGS sequence"/>
</dbReference>
<dbReference type="STRING" id="1141106.GCA_000308095_00734"/>
<dbReference type="RefSeq" id="WP_238310438.1">
    <property type="nucleotide sequence ID" value="NZ_CAIB01000221.1"/>
</dbReference>
<dbReference type="EMBL" id="UHDP01000003">
    <property type="protein sequence ID" value="SUM47789.1"/>
    <property type="molecule type" value="Genomic_DNA"/>
</dbReference>
<accession>A0A380G9H0</accession>
<reference evidence="1 2" key="1">
    <citation type="submission" date="2018-06" db="EMBL/GenBank/DDBJ databases">
        <authorList>
            <consortium name="Pathogen Informatics"/>
            <person name="Doyle S."/>
        </authorList>
    </citation>
    <scope>NUCLEOTIDE SEQUENCE [LARGE SCALE GENOMIC DNA]</scope>
    <source>
        <strain evidence="2">NCTC 11048</strain>
    </source>
</reference>
<name>A0A380G9H0_STAIN</name>
<evidence type="ECO:0000313" key="1">
    <source>
        <dbReference type="EMBL" id="SUM47789.1"/>
    </source>
</evidence>
<keyword evidence="2" id="KW-1185">Reference proteome</keyword>
<proteinExistence type="predicted"/>
<sequence>MKEIMYFKRETEVKGIALFLRPAEPMNSEFAHVLEHVLTTRLKNDNFHIINAHATEDYIKITLEHHFDIHRFKPMEYLYALNQQELNRALSEIKQEQSLENKEIKTLMHQIRGEQDTTADQSLAHYNAVLQHTKDTFSFILINNELQSDERYDGFSKNEMRENEKQQLIANSGTLSHNKVEFFYKYVNIPVHTIQKASTIYYIQKLIDFMNKKLASLRSEGIYYSIAFPLYSRNQIELFILISFTQDVKRDFNLEIEKMLSAYDIHHLIDINDGEKVYPYKENLSVIYLSPKFLLNSVPPVTEESIEITQQIIEKMSQ</sequence>
<protein>
    <submittedName>
        <fullName evidence="1">Uncharacterized protein</fullName>
    </submittedName>
</protein>
<organism evidence="1 2">
    <name type="scientific">Staphylococcus intermedius NCTC 11048</name>
    <dbReference type="NCBI Taxonomy" id="1141106"/>
    <lineage>
        <taxon>Bacteria</taxon>
        <taxon>Bacillati</taxon>
        <taxon>Bacillota</taxon>
        <taxon>Bacilli</taxon>
        <taxon>Bacillales</taxon>
        <taxon>Staphylococcaceae</taxon>
        <taxon>Staphylococcus</taxon>
        <taxon>Staphylococcus intermedius group</taxon>
    </lineage>
</organism>